<proteinExistence type="predicted"/>
<dbReference type="InterPro" id="IPR057136">
    <property type="entry name" value="At2g35280_TPR_dom"/>
</dbReference>
<dbReference type="Gene3D" id="1.25.40.10">
    <property type="entry name" value="Tetratricopeptide repeat domain"/>
    <property type="match status" value="1"/>
</dbReference>
<evidence type="ECO:0000259" key="5">
    <source>
        <dbReference type="PROSITE" id="PS50865"/>
    </source>
</evidence>
<dbReference type="SUPFAM" id="SSF81901">
    <property type="entry name" value="HCP-like"/>
    <property type="match status" value="1"/>
</dbReference>
<dbReference type="Pfam" id="PF01753">
    <property type="entry name" value="zf-MYND"/>
    <property type="match status" value="1"/>
</dbReference>
<keyword evidence="1" id="KW-0479">Metal-binding</keyword>
<dbReference type="InterPro" id="IPR044508">
    <property type="entry name" value="At5g50450/At1g67340-like"/>
</dbReference>
<dbReference type="Proteomes" id="UP001210211">
    <property type="component" value="Unassembled WGS sequence"/>
</dbReference>
<dbReference type="InterPro" id="IPR006597">
    <property type="entry name" value="Sel1-like"/>
</dbReference>
<dbReference type="AlphaFoldDB" id="A0AAD5ZP55"/>
<reference evidence="6 7" key="1">
    <citation type="journal article" date="2022" name="Cell">
        <title>Repeat-based holocentromeres influence genome architecture and karyotype evolution.</title>
        <authorList>
            <person name="Hofstatter P.G."/>
            <person name="Thangavel G."/>
            <person name="Lux T."/>
            <person name="Neumann P."/>
            <person name="Vondrak T."/>
            <person name="Novak P."/>
            <person name="Zhang M."/>
            <person name="Costa L."/>
            <person name="Castellani M."/>
            <person name="Scott A."/>
            <person name="Toegelov H."/>
            <person name="Fuchs J."/>
            <person name="Mata-Sucre Y."/>
            <person name="Dias Y."/>
            <person name="Vanzela A.L.L."/>
            <person name="Huettel B."/>
            <person name="Almeida C.C.S."/>
            <person name="Simkova H."/>
            <person name="Souza G."/>
            <person name="Pedrosa-Harand A."/>
            <person name="Macas J."/>
            <person name="Mayer K.F.X."/>
            <person name="Houben A."/>
            <person name="Marques A."/>
        </authorList>
    </citation>
    <scope>NUCLEOTIDE SEQUENCE [LARGE SCALE GENOMIC DNA]</scope>
    <source>
        <strain evidence="6">RhyTen1mFocal</strain>
    </source>
</reference>
<evidence type="ECO:0000313" key="7">
    <source>
        <dbReference type="Proteomes" id="UP001210211"/>
    </source>
</evidence>
<feature type="domain" description="MYND-type" evidence="5">
    <location>
        <begin position="333"/>
        <end position="375"/>
    </location>
</feature>
<dbReference type="SUPFAM" id="SSF144232">
    <property type="entry name" value="HIT/MYND zinc finger-like"/>
    <property type="match status" value="1"/>
</dbReference>
<dbReference type="PROSITE" id="PS50865">
    <property type="entry name" value="ZF_MYND_2"/>
    <property type="match status" value="1"/>
</dbReference>
<evidence type="ECO:0000313" key="6">
    <source>
        <dbReference type="EMBL" id="KAJ3701451.1"/>
    </source>
</evidence>
<keyword evidence="2 4" id="KW-0863">Zinc-finger</keyword>
<keyword evidence="7" id="KW-1185">Reference proteome</keyword>
<evidence type="ECO:0000256" key="4">
    <source>
        <dbReference type="PROSITE-ProRule" id="PRU00134"/>
    </source>
</evidence>
<protein>
    <recommendedName>
        <fullName evidence="5">MYND-type domain-containing protein</fullName>
    </recommendedName>
</protein>
<keyword evidence="3" id="KW-0862">Zinc</keyword>
<evidence type="ECO:0000256" key="1">
    <source>
        <dbReference type="ARBA" id="ARBA00022723"/>
    </source>
</evidence>
<organism evidence="6 7">
    <name type="scientific">Rhynchospora tenuis</name>
    <dbReference type="NCBI Taxonomy" id="198213"/>
    <lineage>
        <taxon>Eukaryota</taxon>
        <taxon>Viridiplantae</taxon>
        <taxon>Streptophyta</taxon>
        <taxon>Embryophyta</taxon>
        <taxon>Tracheophyta</taxon>
        <taxon>Spermatophyta</taxon>
        <taxon>Magnoliopsida</taxon>
        <taxon>Liliopsida</taxon>
        <taxon>Poales</taxon>
        <taxon>Cyperaceae</taxon>
        <taxon>Cyperoideae</taxon>
        <taxon>Rhynchosporeae</taxon>
        <taxon>Rhynchospora</taxon>
    </lineage>
</organism>
<evidence type="ECO:0000256" key="3">
    <source>
        <dbReference type="ARBA" id="ARBA00022833"/>
    </source>
</evidence>
<dbReference type="GO" id="GO:0008270">
    <property type="term" value="F:zinc ion binding"/>
    <property type="evidence" value="ECO:0007669"/>
    <property type="project" value="UniProtKB-KW"/>
</dbReference>
<comment type="caution">
    <text evidence="6">The sequence shown here is derived from an EMBL/GenBank/DDBJ whole genome shotgun (WGS) entry which is preliminary data.</text>
</comment>
<name>A0AAD5ZP55_9POAL</name>
<gene>
    <name evidence="6" type="ORF">LUZ61_005156</name>
</gene>
<evidence type="ECO:0000256" key="2">
    <source>
        <dbReference type="ARBA" id="ARBA00022771"/>
    </source>
</evidence>
<dbReference type="InterPro" id="IPR011990">
    <property type="entry name" value="TPR-like_helical_dom_sf"/>
</dbReference>
<dbReference type="Pfam" id="PF23310">
    <property type="entry name" value="TPR_27"/>
    <property type="match status" value="1"/>
</dbReference>
<dbReference type="PANTHER" id="PTHR46758:SF2">
    <property type="entry name" value="OJ1485_B09.11 PROTEIN"/>
    <property type="match status" value="1"/>
</dbReference>
<dbReference type="PANTHER" id="PTHR46758">
    <property type="entry name" value="MYND DOMAIN-CONTAINING"/>
    <property type="match status" value="1"/>
</dbReference>
<dbReference type="InterPro" id="IPR002893">
    <property type="entry name" value="Znf_MYND"/>
</dbReference>
<dbReference type="Gene3D" id="6.10.140.2220">
    <property type="match status" value="1"/>
</dbReference>
<dbReference type="EMBL" id="JAMRDG010000001">
    <property type="protein sequence ID" value="KAJ3701451.1"/>
    <property type="molecule type" value="Genomic_DNA"/>
</dbReference>
<sequence>MHRIATIGHDFTTHHYTLLREKKETERVTQMTTTRQKTRGIKSKRIAITIPLLRPQEMGPRRRRLSDGNETELILNGKAINSGNPFDALSDDVLISVLCKVAASATSPSDLINVMSISKRFSVLGVDRQVLAKASGKAMCVRAKNWSDSSEKFLRRCADAGNLEACYFLGMIHFHCLRNYASGTALLERAAKGSHAAALYSLAIIHFNKCADVDGGSSCQHDLNSAASLCVRSATLGNLDALREVGYCLQHGVGLPPSPTAAYHLLHKANTLKLITSPSSPTPLISPRRRSRDISLLTNYGYMGREVHAANMFMVEWWWLGDKGEDGLHMCSNVVCGRRETRKNGFRRCSRCGTTMYCSHVCQEMHWNMEHGATCTPVQNA</sequence>
<accession>A0AAD5ZP55</accession>
<dbReference type="SMART" id="SM00671">
    <property type="entry name" value="SEL1"/>
    <property type="match status" value="2"/>
</dbReference>